<dbReference type="SUPFAM" id="SSF160631">
    <property type="entry name" value="SMI1/KNR4-like"/>
    <property type="match status" value="1"/>
</dbReference>
<gene>
    <name evidence="1" type="ORF">FPZ44_05470</name>
</gene>
<accession>A0A559IY36</accession>
<dbReference type="Proteomes" id="UP000318102">
    <property type="component" value="Unassembled WGS sequence"/>
</dbReference>
<dbReference type="Gene3D" id="3.40.1580.10">
    <property type="entry name" value="SMI1/KNR4-like"/>
    <property type="match status" value="1"/>
</dbReference>
<dbReference type="RefSeq" id="WP_144988123.1">
    <property type="nucleotide sequence ID" value="NZ_VNJK01000001.1"/>
</dbReference>
<keyword evidence="2" id="KW-1185">Reference proteome</keyword>
<evidence type="ECO:0000313" key="2">
    <source>
        <dbReference type="Proteomes" id="UP000318102"/>
    </source>
</evidence>
<organism evidence="1 2">
    <name type="scientific">Paenibacillus agilis</name>
    <dbReference type="NCBI Taxonomy" id="3020863"/>
    <lineage>
        <taxon>Bacteria</taxon>
        <taxon>Bacillati</taxon>
        <taxon>Bacillota</taxon>
        <taxon>Bacilli</taxon>
        <taxon>Bacillales</taxon>
        <taxon>Paenibacillaceae</taxon>
        <taxon>Paenibacillus</taxon>
    </lineage>
</organism>
<dbReference type="OrthoDB" id="2355620at2"/>
<name>A0A559IY36_9BACL</name>
<protein>
    <submittedName>
        <fullName evidence="1">SMI1/KNR4 family protein</fullName>
    </submittedName>
</protein>
<proteinExistence type="predicted"/>
<dbReference type="AlphaFoldDB" id="A0A559IY36"/>
<dbReference type="EMBL" id="VNJK01000001">
    <property type="protein sequence ID" value="TVX92552.1"/>
    <property type="molecule type" value="Genomic_DNA"/>
</dbReference>
<evidence type="ECO:0000313" key="1">
    <source>
        <dbReference type="EMBL" id="TVX92552.1"/>
    </source>
</evidence>
<sequence>MTVEKTINSFRELYAHDTRKIQCNEGYVYDSELIFCDPSSDNDISLLLESYSPLPEDYLKFLSKTNGFRPFSNVECSGEIEIFSIDEVISSNEPFDTDTKVIVACVYDDYFIIDTEQLLKGRKTTCIY</sequence>
<reference evidence="1 2" key="1">
    <citation type="submission" date="2019-07" db="EMBL/GenBank/DDBJ databases">
        <authorList>
            <person name="Kim J."/>
        </authorList>
    </citation>
    <scope>NUCLEOTIDE SEQUENCE [LARGE SCALE GENOMIC DNA]</scope>
    <source>
        <strain evidence="1 2">N4</strain>
    </source>
</reference>
<comment type="caution">
    <text evidence="1">The sequence shown here is derived from an EMBL/GenBank/DDBJ whole genome shotgun (WGS) entry which is preliminary data.</text>
</comment>
<dbReference type="InterPro" id="IPR037883">
    <property type="entry name" value="Knr4/Smi1-like_sf"/>
</dbReference>